<reference evidence="3 4" key="1">
    <citation type="submission" date="2019-07" db="EMBL/GenBank/DDBJ databases">
        <title>Qingshengfaniella alkalisoli gen. nov., sp. nov., isolated from saline soil.</title>
        <authorList>
            <person name="Xu L."/>
            <person name="Huang X.-X."/>
            <person name="Sun J.-Q."/>
        </authorList>
    </citation>
    <scope>NUCLEOTIDE SEQUENCE [LARGE SCALE GENOMIC DNA]</scope>
    <source>
        <strain evidence="3 4">DSM 27279</strain>
    </source>
</reference>
<dbReference type="RefSeq" id="WP_143947796.1">
    <property type="nucleotide sequence ID" value="NZ_BAABMB010000002.1"/>
</dbReference>
<evidence type="ECO:0000313" key="3">
    <source>
        <dbReference type="EMBL" id="TSH96503.1"/>
    </source>
</evidence>
<evidence type="ECO:0000313" key="4">
    <source>
        <dbReference type="Proteomes" id="UP000318405"/>
    </source>
</evidence>
<feature type="domain" description="MobA-like NTP transferase" evidence="2">
    <location>
        <begin position="20"/>
        <end position="191"/>
    </location>
</feature>
<gene>
    <name evidence="3" type="ORF">FOZ76_08895</name>
</gene>
<dbReference type="InterPro" id="IPR029044">
    <property type="entry name" value="Nucleotide-diphossugar_trans"/>
</dbReference>
<dbReference type="Gene3D" id="3.90.550.10">
    <property type="entry name" value="Spore Coat Polysaccharide Biosynthesis Protein SpsA, Chain A"/>
    <property type="match status" value="1"/>
</dbReference>
<dbReference type="PANTHER" id="PTHR43777">
    <property type="entry name" value="MOLYBDENUM COFACTOR CYTIDYLYLTRANSFERASE"/>
    <property type="match status" value="1"/>
</dbReference>
<keyword evidence="3" id="KW-0808">Transferase</keyword>
<dbReference type="Pfam" id="PF12804">
    <property type="entry name" value="NTP_transf_3"/>
    <property type="match status" value="1"/>
</dbReference>
<dbReference type="EMBL" id="VLTJ01000015">
    <property type="protein sequence ID" value="TSH96503.1"/>
    <property type="molecule type" value="Genomic_DNA"/>
</dbReference>
<keyword evidence="4" id="KW-1185">Reference proteome</keyword>
<name>A0A556AU81_9BURK</name>
<proteinExistence type="predicted"/>
<dbReference type="OrthoDB" id="5298793at2"/>
<keyword evidence="1" id="KW-0460">Magnesium</keyword>
<accession>A0A556AU81</accession>
<evidence type="ECO:0000259" key="2">
    <source>
        <dbReference type="Pfam" id="PF12804"/>
    </source>
</evidence>
<dbReference type="CDD" id="cd04182">
    <property type="entry name" value="GT_2_like_f"/>
    <property type="match status" value="1"/>
</dbReference>
<dbReference type="AlphaFoldDB" id="A0A556AU81"/>
<protein>
    <submittedName>
        <fullName evidence="3">Nucleotidyltransferase family protein</fullName>
    </submittedName>
</protein>
<evidence type="ECO:0000256" key="1">
    <source>
        <dbReference type="ARBA" id="ARBA00022842"/>
    </source>
</evidence>
<dbReference type="GO" id="GO:0016779">
    <property type="term" value="F:nucleotidyltransferase activity"/>
    <property type="evidence" value="ECO:0007669"/>
    <property type="project" value="UniProtKB-ARBA"/>
</dbReference>
<dbReference type="PANTHER" id="PTHR43777:SF1">
    <property type="entry name" value="MOLYBDENUM COFACTOR CYTIDYLYLTRANSFERASE"/>
    <property type="match status" value="1"/>
</dbReference>
<dbReference type="Proteomes" id="UP000318405">
    <property type="component" value="Unassembled WGS sequence"/>
</dbReference>
<dbReference type="SUPFAM" id="SSF53448">
    <property type="entry name" value="Nucleotide-diphospho-sugar transferases"/>
    <property type="match status" value="1"/>
</dbReference>
<sequence length="216" mass="22519">MSFIYPVLATSEWRRARAVGLLLAAGRGKRYARLSGGADKLLACLPDGRTLAEAAAGHLLEAVPHVLAVVQPGQSVRAARLQAAGCVVIEAPDAERGMGASLAAGARCLLQHGVGAGADGAPALLVALADMPWLRPSTICALLACRPAAAIAVPRYGQRRGHPVRFARDLWSELAGLDADTGARELFARHDVAFLDTADAGVLRDVDVPQALRDPV</sequence>
<comment type="caution">
    <text evidence="3">The sequence shown here is derived from an EMBL/GenBank/DDBJ whole genome shotgun (WGS) entry which is preliminary data.</text>
</comment>
<dbReference type="InterPro" id="IPR025877">
    <property type="entry name" value="MobA-like_NTP_Trfase"/>
</dbReference>
<organism evidence="3 4">
    <name type="scientific">Verticiella sediminum</name>
    <dbReference type="NCBI Taxonomy" id="1247510"/>
    <lineage>
        <taxon>Bacteria</taxon>
        <taxon>Pseudomonadati</taxon>
        <taxon>Pseudomonadota</taxon>
        <taxon>Betaproteobacteria</taxon>
        <taxon>Burkholderiales</taxon>
        <taxon>Alcaligenaceae</taxon>
        <taxon>Verticiella</taxon>
    </lineage>
</organism>